<comment type="subcellular location">
    <subcellularLocation>
        <location evidence="1">Cell membrane</location>
        <topology evidence="1">Multi-pass membrane protein</topology>
    </subcellularLocation>
</comment>
<dbReference type="KEGG" id="phy:AJ81_09670"/>
<proteinExistence type="inferred from homology"/>
<dbReference type="EMBL" id="CP007141">
    <property type="protein sequence ID" value="AJC74401.1"/>
    <property type="molecule type" value="Genomic_DNA"/>
</dbReference>
<sequence>MFLNRLILGLSTGSFYSLAAMGIVLIFKVTGLMNFAYGNMAMFMAYVTYTFVSLGLGAWSALVLTLLVSMLFGYAVERFTLRPLRKLSHGSMLIVTFGLLMILEGLATQIWGTQYKSLPELISGRPLIFRGDFGIVVFRRQDLLLFAVLAAVSFLMFLLYRFTKVGIAIRAVSENEKAAQLMGIDPNKVISWSWMVGTAIGTMVAVLGAPRTYVSPTMMIYYQIQGFTAAVLGGFDSLFGALCGGLALGVIENLIGGYISNELKTTLSLAIIVGILLVRPQGLFGSEEIRRV</sequence>
<dbReference type="InterPro" id="IPR052157">
    <property type="entry name" value="BCAA_transport_permease"/>
</dbReference>
<evidence type="ECO:0000256" key="7">
    <source>
        <dbReference type="ARBA" id="ARBA00023136"/>
    </source>
</evidence>
<dbReference type="PANTHER" id="PTHR11795">
    <property type="entry name" value="BRANCHED-CHAIN AMINO ACID TRANSPORT SYSTEM PERMEASE PROTEIN LIVH"/>
    <property type="match status" value="1"/>
</dbReference>
<evidence type="ECO:0000256" key="5">
    <source>
        <dbReference type="ARBA" id="ARBA00022970"/>
    </source>
</evidence>
<dbReference type="CDD" id="cd06582">
    <property type="entry name" value="TM_PBP1_LivH_like"/>
    <property type="match status" value="1"/>
</dbReference>
<dbReference type="PaxDb" id="1123384-AJ81_09670"/>
<dbReference type="InterPro" id="IPR001851">
    <property type="entry name" value="ABC_transp_permease"/>
</dbReference>
<comment type="similarity">
    <text evidence="8">Belongs to the binding-protein-dependent transport system permease family. LivHM subfamily.</text>
</comment>
<evidence type="ECO:0000256" key="3">
    <source>
        <dbReference type="ARBA" id="ARBA00022475"/>
    </source>
</evidence>
<keyword evidence="6 9" id="KW-1133">Transmembrane helix</keyword>
<dbReference type="PATRIC" id="fig|1123384.7.peg.1946"/>
<feature type="transmembrane region" description="Helical" evidence="9">
    <location>
        <begin position="143"/>
        <end position="160"/>
    </location>
</feature>
<dbReference type="GO" id="GO:0005886">
    <property type="term" value="C:plasma membrane"/>
    <property type="evidence" value="ECO:0007669"/>
    <property type="project" value="UniProtKB-SubCell"/>
</dbReference>
<dbReference type="GO" id="GO:0006865">
    <property type="term" value="P:amino acid transport"/>
    <property type="evidence" value="ECO:0007669"/>
    <property type="project" value="UniProtKB-KW"/>
</dbReference>
<keyword evidence="4 9" id="KW-0812">Transmembrane</keyword>
<evidence type="ECO:0000256" key="9">
    <source>
        <dbReference type="SAM" id="Phobius"/>
    </source>
</evidence>
<dbReference type="RefSeq" id="WP_031502501.1">
    <property type="nucleotide sequence ID" value="NC_022795.1"/>
</dbReference>
<dbReference type="AlphaFoldDB" id="A0A0X1KT51"/>
<evidence type="ECO:0000256" key="1">
    <source>
        <dbReference type="ARBA" id="ARBA00004651"/>
    </source>
</evidence>
<feature type="transmembrane region" description="Helical" evidence="9">
    <location>
        <begin position="88"/>
        <end position="111"/>
    </location>
</feature>
<evidence type="ECO:0000313" key="10">
    <source>
        <dbReference type="EMBL" id="AJC74401.1"/>
    </source>
</evidence>
<keyword evidence="11" id="KW-1185">Reference proteome</keyword>
<feature type="transmembrane region" description="Helical" evidence="9">
    <location>
        <begin position="6"/>
        <end position="27"/>
    </location>
</feature>
<evidence type="ECO:0000313" key="11">
    <source>
        <dbReference type="Proteomes" id="UP000077469"/>
    </source>
</evidence>
<evidence type="ECO:0000256" key="2">
    <source>
        <dbReference type="ARBA" id="ARBA00022448"/>
    </source>
</evidence>
<dbReference type="GO" id="GO:0022857">
    <property type="term" value="F:transmembrane transporter activity"/>
    <property type="evidence" value="ECO:0007669"/>
    <property type="project" value="InterPro"/>
</dbReference>
<feature type="transmembrane region" description="Helical" evidence="9">
    <location>
        <begin position="263"/>
        <end position="282"/>
    </location>
</feature>
<reference evidence="10 11" key="1">
    <citation type="submission" date="2014-01" db="EMBL/GenBank/DDBJ databases">
        <title>Genome sequencing of Thermotog hypogea.</title>
        <authorList>
            <person name="Zhang X."/>
            <person name="Alvare G."/>
            <person name="Fristensky B."/>
            <person name="Chen L."/>
            <person name="Suen T."/>
            <person name="Chen Q."/>
            <person name="Ma K."/>
        </authorList>
    </citation>
    <scope>NUCLEOTIDE SEQUENCE [LARGE SCALE GENOMIC DNA]</scope>
    <source>
        <strain evidence="10 11">DSM 11164</strain>
    </source>
</reference>
<dbReference type="Pfam" id="PF02653">
    <property type="entry name" value="BPD_transp_2"/>
    <property type="match status" value="1"/>
</dbReference>
<keyword evidence="5" id="KW-0029">Amino-acid transport</keyword>
<keyword evidence="2" id="KW-0813">Transport</keyword>
<evidence type="ECO:0000256" key="8">
    <source>
        <dbReference type="ARBA" id="ARBA00037998"/>
    </source>
</evidence>
<accession>A0A0X1KT51</accession>
<feature type="transmembrane region" description="Helical" evidence="9">
    <location>
        <begin position="229"/>
        <end position="251"/>
    </location>
</feature>
<evidence type="ECO:0000256" key="4">
    <source>
        <dbReference type="ARBA" id="ARBA00022692"/>
    </source>
</evidence>
<name>A0A0X1KT51_9THEM</name>
<dbReference type="PANTHER" id="PTHR11795:SF451">
    <property type="entry name" value="ABC TRANSPORTER PERMEASE PROTEIN"/>
    <property type="match status" value="1"/>
</dbReference>
<keyword evidence="3" id="KW-1003">Cell membrane</keyword>
<dbReference type="STRING" id="1123384.AJ81_09670"/>
<protein>
    <submittedName>
        <fullName evidence="10">ABC transporter permease</fullName>
    </submittedName>
</protein>
<gene>
    <name evidence="10" type="ORF">AJ81_09670</name>
</gene>
<feature type="transmembrane region" description="Helical" evidence="9">
    <location>
        <begin position="58"/>
        <end position="76"/>
    </location>
</feature>
<keyword evidence="7 9" id="KW-0472">Membrane</keyword>
<evidence type="ECO:0000256" key="6">
    <source>
        <dbReference type="ARBA" id="ARBA00022989"/>
    </source>
</evidence>
<organism evidence="10 11">
    <name type="scientific">Pseudothermotoga hypogea DSM 11164 = NBRC 106472</name>
    <dbReference type="NCBI Taxonomy" id="1123384"/>
    <lineage>
        <taxon>Bacteria</taxon>
        <taxon>Thermotogati</taxon>
        <taxon>Thermotogota</taxon>
        <taxon>Thermotogae</taxon>
        <taxon>Thermotogales</taxon>
        <taxon>Thermotogaceae</taxon>
        <taxon>Pseudothermotoga</taxon>
    </lineage>
</organism>
<dbReference type="OrthoDB" id="9807115at2"/>
<feature type="transmembrane region" description="Helical" evidence="9">
    <location>
        <begin position="189"/>
        <end position="209"/>
    </location>
</feature>
<dbReference type="Proteomes" id="UP000077469">
    <property type="component" value="Chromosome"/>
</dbReference>